<sequence length="389" mass="45702">ANMESSDDNSDFTDDTFEDSEEEVLKYYFFRGFTYEEILLFLAKRHHCTISYSTLLRRLKKYGLMRRGVTNKDSFENTFLQVQRRIAELINGPGSSMAYRAIWHALELEGIREMDPEGAELRKRHRLKRRAYHNPGPNYSWHMDGYDKLKCWGFPIHGAIDGYSRRILWLRVTRSNNSPNQIASSYAGVVLEQGGCPVQLVTDLGTENGTAAALQSYFRDNSEAHRYVPSPRNQRIEGWWAYYARSHSQWWRNFFKDLESQGIVDTACEINMECLWYCFHKLLQTELDLVKEHWNSHRIRKSRQDTIPGRPDSLYFLPQLHGSREYLFQLAAAEIGFASENIIEDELANDHQEYFEYVRNNLSLSHPEDWEEALNMFRRLMNIAANGYD</sequence>
<dbReference type="OrthoDB" id="6020762at2759"/>
<feature type="non-terminal residue" evidence="2">
    <location>
        <position position="389"/>
    </location>
</feature>
<gene>
    <name evidence="2" type="ORF">PACLA_8A087487</name>
</gene>
<evidence type="ECO:0000259" key="1">
    <source>
        <dbReference type="Pfam" id="PF24764"/>
    </source>
</evidence>
<organism evidence="2 3">
    <name type="scientific">Paramuricea clavata</name>
    <name type="common">Red gorgonian</name>
    <name type="synonym">Violescent sea-whip</name>
    <dbReference type="NCBI Taxonomy" id="317549"/>
    <lineage>
        <taxon>Eukaryota</taxon>
        <taxon>Metazoa</taxon>
        <taxon>Cnidaria</taxon>
        <taxon>Anthozoa</taxon>
        <taxon>Octocorallia</taxon>
        <taxon>Malacalcyonacea</taxon>
        <taxon>Plexauridae</taxon>
        <taxon>Paramuricea</taxon>
    </lineage>
</organism>
<dbReference type="PANTHER" id="PTHR46791">
    <property type="entry name" value="EXPRESSED PROTEIN"/>
    <property type="match status" value="1"/>
</dbReference>
<accession>A0A7D9LAD5</accession>
<evidence type="ECO:0000313" key="3">
    <source>
        <dbReference type="Proteomes" id="UP001152795"/>
    </source>
</evidence>
<dbReference type="Proteomes" id="UP001152795">
    <property type="component" value="Unassembled WGS sequence"/>
</dbReference>
<dbReference type="Pfam" id="PF24764">
    <property type="entry name" value="rva_4"/>
    <property type="match status" value="1"/>
</dbReference>
<evidence type="ECO:0000313" key="2">
    <source>
        <dbReference type="EMBL" id="CAB4030189.1"/>
    </source>
</evidence>
<protein>
    <recommendedName>
        <fullName evidence="1">Integrase core domain-containing protein</fullName>
    </recommendedName>
</protein>
<proteinExistence type="predicted"/>
<reference evidence="2" key="1">
    <citation type="submission" date="2020-04" db="EMBL/GenBank/DDBJ databases">
        <authorList>
            <person name="Alioto T."/>
            <person name="Alioto T."/>
            <person name="Gomez Garrido J."/>
        </authorList>
    </citation>
    <scope>NUCLEOTIDE SEQUENCE</scope>
    <source>
        <strain evidence="2">A484AB</strain>
    </source>
</reference>
<keyword evidence="3" id="KW-1185">Reference proteome</keyword>
<comment type="caution">
    <text evidence="2">The sequence shown here is derived from an EMBL/GenBank/DDBJ whole genome shotgun (WGS) entry which is preliminary data.</text>
</comment>
<dbReference type="PANTHER" id="PTHR46791:SF13">
    <property type="entry name" value="CLR5 DOMAIN-CONTAINING PROTEIN"/>
    <property type="match status" value="1"/>
</dbReference>
<name>A0A7D9LAD5_PARCT</name>
<dbReference type="EMBL" id="CACRXK020016695">
    <property type="protein sequence ID" value="CAB4030189.1"/>
    <property type="molecule type" value="Genomic_DNA"/>
</dbReference>
<dbReference type="InterPro" id="IPR058913">
    <property type="entry name" value="Integrase_dom_put"/>
</dbReference>
<feature type="domain" description="Integrase core" evidence="1">
    <location>
        <begin position="132"/>
        <end position="306"/>
    </location>
</feature>
<dbReference type="AlphaFoldDB" id="A0A7D9LAD5"/>